<gene>
    <name evidence="3" type="ORF">SLOPH_2431</name>
</gene>
<keyword evidence="4" id="KW-1185">Reference proteome</keyword>
<dbReference type="GO" id="GO:0005509">
    <property type="term" value="F:calcium ion binding"/>
    <property type="evidence" value="ECO:0007669"/>
    <property type="project" value="InterPro"/>
</dbReference>
<dbReference type="OrthoDB" id="431557at2759"/>
<accession>S7W8K2</accession>
<dbReference type="PROSITE" id="PS50222">
    <property type="entry name" value="EF_HAND_2"/>
    <property type="match status" value="1"/>
</dbReference>
<keyword evidence="1 3" id="KW-0647">Proteasome</keyword>
<proteinExistence type="predicted"/>
<dbReference type="GO" id="GO:0005839">
    <property type="term" value="C:proteasome core complex"/>
    <property type="evidence" value="ECO:0007669"/>
    <property type="project" value="InterPro"/>
</dbReference>
<comment type="caution">
    <text evidence="3">The sequence shown here is derived from an EMBL/GenBank/DDBJ whole genome shotgun (WGS) entry which is preliminary data.</text>
</comment>
<evidence type="ECO:0000259" key="2">
    <source>
        <dbReference type="PROSITE" id="PS50222"/>
    </source>
</evidence>
<dbReference type="GO" id="GO:0051603">
    <property type="term" value="P:proteolysis involved in protein catabolic process"/>
    <property type="evidence" value="ECO:0007669"/>
    <property type="project" value="InterPro"/>
</dbReference>
<organism evidence="3 4">
    <name type="scientific">Spraguea lophii (strain 42_110)</name>
    <name type="common">Microsporidian parasite</name>
    <dbReference type="NCBI Taxonomy" id="1358809"/>
    <lineage>
        <taxon>Eukaryota</taxon>
        <taxon>Fungi</taxon>
        <taxon>Fungi incertae sedis</taxon>
        <taxon>Microsporidia</taxon>
        <taxon>Spragueidae</taxon>
        <taxon>Spraguea</taxon>
    </lineage>
</organism>
<dbReference type="PROSITE" id="PS00018">
    <property type="entry name" value="EF_HAND_1"/>
    <property type="match status" value="1"/>
</dbReference>
<protein>
    <submittedName>
        <fullName evidence="3">20S proteasome alpha type-1 subunit</fullName>
    </submittedName>
</protein>
<dbReference type="SUPFAM" id="SSF56235">
    <property type="entry name" value="N-terminal nucleophile aminohydrolases (Ntn hydrolases)"/>
    <property type="match status" value="1"/>
</dbReference>
<dbReference type="InterPro" id="IPR029055">
    <property type="entry name" value="Ntn_hydrolases_N"/>
</dbReference>
<sequence>MSEVYDNYSIFAPEGKVRSFSSVENTVSLGNICLGIVSKDYGIIIGYMGEDNGLQYLSPKIHRITNNSIFSFAGITNDGLEIVNYLLHKSVEEDVGRDRELDPMCVFDDYSFSAAEKGVFVSKRLCGAGGMLLSWYNNNIYLVEISPLGVIRRMKASAMGHRSQSAKTILQKSVEEINSMDLKELIHLGVDSIKNTNVKDVHEHNLDVWVVDKNGGRKIDVEELKNILK</sequence>
<evidence type="ECO:0000313" key="3">
    <source>
        <dbReference type="EMBL" id="EPR78067.1"/>
    </source>
</evidence>
<dbReference type="InterPro" id="IPR002048">
    <property type="entry name" value="EF_hand_dom"/>
</dbReference>
<feature type="domain" description="EF-hand" evidence="2">
    <location>
        <begin position="210"/>
        <end position="229"/>
    </location>
</feature>
<dbReference type="VEuPathDB" id="MicrosporidiaDB:SLOPH_2431"/>
<name>S7W8K2_SPRLO</name>
<dbReference type="InterPro" id="IPR050115">
    <property type="entry name" value="Proteasome_alpha"/>
</dbReference>
<dbReference type="AlphaFoldDB" id="S7W8K2"/>
<dbReference type="InterPro" id="IPR001353">
    <property type="entry name" value="Proteasome_sua/b"/>
</dbReference>
<dbReference type="PANTHER" id="PTHR11599">
    <property type="entry name" value="PROTEASOME SUBUNIT ALPHA/BETA"/>
    <property type="match status" value="1"/>
</dbReference>
<evidence type="ECO:0000256" key="1">
    <source>
        <dbReference type="ARBA" id="ARBA00022942"/>
    </source>
</evidence>
<dbReference type="HOGENOM" id="CLU_035750_8_1_1"/>
<dbReference type="STRING" id="1358809.S7W8K2"/>
<dbReference type="InParanoid" id="S7W8K2"/>
<dbReference type="Proteomes" id="UP000014978">
    <property type="component" value="Unassembled WGS sequence"/>
</dbReference>
<reference evidence="4" key="1">
    <citation type="journal article" date="2013" name="PLoS Genet.">
        <title>The genome of Spraguea lophii and the basis of host-microsporidian interactions.</title>
        <authorList>
            <person name="Campbell S.E."/>
            <person name="Williams T.A."/>
            <person name="Yousuf A."/>
            <person name="Soanes D.M."/>
            <person name="Paszkiewicz K.H."/>
            <person name="Williams B.A.P."/>
        </authorList>
    </citation>
    <scope>NUCLEOTIDE SEQUENCE [LARGE SCALE GENOMIC DNA]</scope>
    <source>
        <strain evidence="4">42_110</strain>
    </source>
</reference>
<dbReference type="InterPro" id="IPR018247">
    <property type="entry name" value="EF_Hand_1_Ca_BS"/>
</dbReference>
<dbReference type="Gene3D" id="3.60.20.10">
    <property type="entry name" value="Glutamine Phosphoribosylpyrophosphate, subunit 1, domain 1"/>
    <property type="match status" value="1"/>
</dbReference>
<dbReference type="Pfam" id="PF00227">
    <property type="entry name" value="Proteasome"/>
    <property type="match status" value="1"/>
</dbReference>
<dbReference type="EMBL" id="ATCN01001057">
    <property type="protein sequence ID" value="EPR78067.1"/>
    <property type="molecule type" value="Genomic_DNA"/>
</dbReference>
<evidence type="ECO:0000313" key="4">
    <source>
        <dbReference type="Proteomes" id="UP000014978"/>
    </source>
</evidence>
<dbReference type="OMA" id="MSSKERY"/>